<name>A0AAE1K673_PETCI</name>
<keyword evidence="3" id="KW-1185">Reference proteome</keyword>
<dbReference type="Proteomes" id="UP001286313">
    <property type="component" value="Unassembled WGS sequence"/>
</dbReference>
<evidence type="ECO:0000256" key="1">
    <source>
        <dbReference type="SAM" id="MobiDB-lite"/>
    </source>
</evidence>
<dbReference type="AlphaFoldDB" id="A0AAE1K673"/>
<gene>
    <name evidence="2" type="ORF">Pcinc_030524</name>
</gene>
<protein>
    <submittedName>
        <fullName evidence="2">Uncharacterized protein</fullName>
    </submittedName>
</protein>
<feature type="compositionally biased region" description="Basic and acidic residues" evidence="1">
    <location>
        <begin position="70"/>
        <end position="122"/>
    </location>
</feature>
<evidence type="ECO:0000313" key="2">
    <source>
        <dbReference type="EMBL" id="KAK3863725.1"/>
    </source>
</evidence>
<organism evidence="2 3">
    <name type="scientific">Petrolisthes cinctipes</name>
    <name type="common">Flat porcelain crab</name>
    <dbReference type="NCBI Taxonomy" id="88211"/>
    <lineage>
        <taxon>Eukaryota</taxon>
        <taxon>Metazoa</taxon>
        <taxon>Ecdysozoa</taxon>
        <taxon>Arthropoda</taxon>
        <taxon>Crustacea</taxon>
        <taxon>Multicrustacea</taxon>
        <taxon>Malacostraca</taxon>
        <taxon>Eumalacostraca</taxon>
        <taxon>Eucarida</taxon>
        <taxon>Decapoda</taxon>
        <taxon>Pleocyemata</taxon>
        <taxon>Anomura</taxon>
        <taxon>Galatheoidea</taxon>
        <taxon>Porcellanidae</taxon>
        <taxon>Petrolisthes</taxon>
    </lineage>
</organism>
<reference evidence="2" key="1">
    <citation type="submission" date="2023-10" db="EMBL/GenBank/DDBJ databases">
        <title>Genome assemblies of two species of porcelain crab, Petrolisthes cinctipes and Petrolisthes manimaculis (Anomura: Porcellanidae).</title>
        <authorList>
            <person name="Angst P."/>
        </authorList>
    </citation>
    <scope>NUCLEOTIDE SEQUENCE</scope>
    <source>
        <strain evidence="2">PB745_01</strain>
        <tissue evidence="2">Gill</tissue>
    </source>
</reference>
<comment type="caution">
    <text evidence="2">The sequence shown here is derived from an EMBL/GenBank/DDBJ whole genome shotgun (WGS) entry which is preliminary data.</text>
</comment>
<accession>A0AAE1K673</accession>
<sequence length="122" mass="13822">MEGEGKGKGRVEEGEDPLITLHTCHFTCPPDTHFPTASSGRPQGEKKVGVSWKNWRGGRKESSGEGEEWEEKRREEKGVGREEKEGVEKERSEKRRGGRRKEWVGREEKEGEEGGERSGKKS</sequence>
<dbReference type="EMBL" id="JAWQEG010003954">
    <property type="protein sequence ID" value="KAK3863725.1"/>
    <property type="molecule type" value="Genomic_DNA"/>
</dbReference>
<evidence type="ECO:0000313" key="3">
    <source>
        <dbReference type="Proteomes" id="UP001286313"/>
    </source>
</evidence>
<proteinExistence type="predicted"/>
<feature type="compositionally biased region" description="Basic and acidic residues" evidence="1">
    <location>
        <begin position="1"/>
        <end position="12"/>
    </location>
</feature>
<feature type="region of interest" description="Disordered" evidence="1">
    <location>
        <begin position="1"/>
        <end position="122"/>
    </location>
</feature>